<reference evidence="3" key="1">
    <citation type="submission" date="2024-05" db="EMBL/GenBank/DDBJ databases">
        <title>Alkalihalobacillus sp. strain MEB203 novel alkaliphilic bacterium from Lonar Lake, India.</title>
        <authorList>
            <person name="Joshi A."/>
            <person name="Thite S."/>
            <person name="Mengade P."/>
        </authorList>
    </citation>
    <scope>NUCLEOTIDE SEQUENCE</scope>
    <source>
        <strain evidence="3">MEB 203</strain>
    </source>
</reference>
<gene>
    <name evidence="3" type="primary">grpE</name>
    <name evidence="3" type="ORF">N7Z68_11750</name>
</gene>
<protein>
    <submittedName>
        <fullName evidence="3">Nucleotide exchange factor GrpE</fullName>
    </submittedName>
</protein>
<feature type="compositionally biased region" description="Basic and acidic residues" evidence="2">
    <location>
        <begin position="147"/>
        <end position="159"/>
    </location>
</feature>
<dbReference type="Proteomes" id="UP001148125">
    <property type="component" value="Unassembled WGS sequence"/>
</dbReference>
<evidence type="ECO:0000256" key="2">
    <source>
        <dbReference type="SAM" id="MobiDB-lite"/>
    </source>
</evidence>
<feature type="compositionally biased region" description="Basic and acidic residues" evidence="2">
    <location>
        <begin position="117"/>
        <end position="134"/>
    </location>
</feature>
<dbReference type="Gene3D" id="2.30.22.10">
    <property type="entry name" value="Head domain of nucleotide exchange factor GrpE"/>
    <property type="match status" value="1"/>
</dbReference>
<evidence type="ECO:0000256" key="1">
    <source>
        <dbReference type="ARBA" id="ARBA00023186"/>
    </source>
</evidence>
<feature type="compositionally biased region" description="Low complexity" evidence="2">
    <location>
        <begin position="160"/>
        <end position="171"/>
    </location>
</feature>
<dbReference type="RefSeq" id="WP_275118671.1">
    <property type="nucleotide sequence ID" value="NZ_JAOTPO010000007.1"/>
</dbReference>
<comment type="caution">
    <text evidence="3">The sequence shown here is derived from an EMBL/GenBank/DDBJ whole genome shotgun (WGS) entry which is preliminary data.</text>
</comment>
<dbReference type="InterPro" id="IPR009012">
    <property type="entry name" value="GrpE_head"/>
</dbReference>
<keyword evidence="1" id="KW-0143">Chaperone</keyword>
<proteinExistence type="predicted"/>
<dbReference type="Pfam" id="PF01025">
    <property type="entry name" value="GrpE"/>
    <property type="match status" value="1"/>
</dbReference>
<accession>A0ABT5VF11</accession>
<feature type="region of interest" description="Disordered" evidence="2">
    <location>
        <begin position="147"/>
        <end position="171"/>
    </location>
</feature>
<evidence type="ECO:0000313" key="3">
    <source>
        <dbReference type="EMBL" id="MDE5414055.1"/>
    </source>
</evidence>
<organism evidence="3 4">
    <name type="scientific">Alkalihalobacterium chitinilyticum</name>
    <dbReference type="NCBI Taxonomy" id="2980103"/>
    <lineage>
        <taxon>Bacteria</taxon>
        <taxon>Bacillati</taxon>
        <taxon>Bacillota</taxon>
        <taxon>Bacilli</taxon>
        <taxon>Bacillales</taxon>
        <taxon>Bacillaceae</taxon>
        <taxon>Alkalihalobacterium</taxon>
    </lineage>
</organism>
<sequence>MKREKRKSFFDSLINKNKQKEDSLEAYTEPVDQLEEQTKDEIELELEIELEPSIEKLETNHLENPPVDEEIFQIHSNEDHLLQTEKEEESAPEVELPAEMSNIENQNIENPPLENKSAQEIEHDPESYEKSTSRIEQLEAKVKELTERLEQKEQPKAETTEPVSEPVTEPVPEQIEEPLPYNNETLLEIRSEMTKLQELQKSLNSDFMAKLKYDQHKESLIDRLHNEVQEYKQDLVKSTMMPVINDLIMVIDGIQKLTENHRSSEQPIDPEKLLKQMEMITGDIEEVLYRQGVEPYESLEETFNPLKQKVHSTEMTQDGDKEKKIARRYRKGYEWDGKNIRKEFVSVYTLDKKAKVNSD</sequence>
<dbReference type="EMBL" id="JAOTPO010000007">
    <property type="protein sequence ID" value="MDE5414055.1"/>
    <property type="molecule type" value="Genomic_DNA"/>
</dbReference>
<keyword evidence="4" id="KW-1185">Reference proteome</keyword>
<name>A0ABT5VF11_9BACI</name>
<evidence type="ECO:0000313" key="4">
    <source>
        <dbReference type="Proteomes" id="UP001148125"/>
    </source>
</evidence>
<dbReference type="InterPro" id="IPR000740">
    <property type="entry name" value="GrpE"/>
</dbReference>
<feature type="region of interest" description="Disordered" evidence="2">
    <location>
        <begin position="81"/>
        <end position="134"/>
    </location>
</feature>